<dbReference type="GO" id="GO:0051987">
    <property type="term" value="P:positive regulation of attachment of spindle microtubules to kinetochore"/>
    <property type="evidence" value="ECO:0000318"/>
    <property type="project" value="GO_Central"/>
</dbReference>
<protein>
    <submittedName>
        <fullName evidence="2">Uncharacterized protein</fullName>
    </submittedName>
</protein>
<feature type="repeat" description="RCC1" evidence="1">
    <location>
        <begin position="75"/>
        <end position="126"/>
    </location>
</feature>
<feature type="repeat" description="RCC1" evidence="1">
    <location>
        <begin position="127"/>
        <end position="177"/>
    </location>
</feature>
<feature type="repeat" description="RCC1" evidence="1">
    <location>
        <begin position="18"/>
        <end position="74"/>
    </location>
</feature>
<sequence>MAGSPEGEKKEEEIVKGGELLFWGGSSWDTLGQKVTDASANLVSPTRLRSLLGVNISFVASGCASCHCVALDVDGRCYTWGRNKKGQLGHGDTVRRDRPTVVSELLKHKIVKAGAGRNHTLVVTSDGHSFAFGENKHGQLGSGSARNEIETSPVRCLVPQVSDAVCGGDFTVWLSSLEGSSILTAGLPIYGQLGHGTDHEYNARDSSVRLAYEAQPRPRAIASLAEKTIVKVACGTNHTVAADSNGFLYTWGFGGYGRLGHREQKDEWIPRLVETFQRQNVLPPNAIVSAGSQSSACTAGGGQLYIWGKIKATGDDWMYPKPLLDLGGWNIRCMDSGFAHHVVGADDSCISWGQAQYGELGYGPHGQKYVFPVSIS</sequence>
<evidence type="ECO:0000256" key="1">
    <source>
        <dbReference type="PROSITE-ProRule" id="PRU00235"/>
    </source>
</evidence>
<dbReference type="SUPFAM" id="SSF50985">
    <property type="entry name" value="RCC1/BLIP-II"/>
    <property type="match status" value="1"/>
</dbReference>
<dbReference type="InterPro" id="IPR028641">
    <property type="entry name" value="RCC2"/>
</dbReference>
<dbReference type="Pfam" id="PF00415">
    <property type="entry name" value="RCC1"/>
    <property type="match status" value="4"/>
</dbReference>
<dbReference type="InterPro" id="IPR000408">
    <property type="entry name" value="Reg_chr_condens"/>
</dbReference>
<dbReference type="OMA" id="HEYNARD"/>
<dbReference type="GO" id="GO:0072356">
    <property type="term" value="P:chromosome passenger complex localization to kinetochore"/>
    <property type="evidence" value="ECO:0000318"/>
    <property type="project" value="GO_Central"/>
</dbReference>
<dbReference type="EMBL" id="KI392548">
    <property type="protein sequence ID" value="ERN14455.1"/>
    <property type="molecule type" value="Genomic_DNA"/>
</dbReference>
<organism evidence="2 3">
    <name type="scientific">Amborella trichopoda</name>
    <dbReference type="NCBI Taxonomy" id="13333"/>
    <lineage>
        <taxon>Eukaryota</taxon>
        <taxon>Viridiplantae</taxon>
        <taxon>Streptophyta</taxon>
        <taxon>Embryophyta</taxon>
        <taxon>Tracheophyta</taxon>
        <taxon>Spermatophyta</taxon>
        <taxon>Magnoliopsida</taxon>
        <taxon>Amborellales</taxon>
        <taxon>Amborellaceae</taxon>
        <taxon>Amborella</taxon>
    </lineage>
</organism>
<dbReference type="AlphaFoldDB" id="U5CWX8"/>
<evidence type="ECO:0000313" key="3">
    <source>
        <dbReference type="Proteomes" id="UP000017836"/>
    </source>
</evidence>
<dbReference type="PANTHER" id="PTHR46207">
    <property type="entry name" value="PROTEIN RCC2"/>
    <property type="match status" value="1"/>
</dbReference>
<reference evidence="3" key="1">
    <citation type="journal article" date="2013" name="Science">
        <title>The Amborella genome and the evolution of flowering plants.</title>
        <authorList>
            <consortium name="Amborella Genome Project"/>
        </authorList>
    </citation>
    <scope>NUCLEOTIDE SEQUENCE [LARGE SCALE GENOMIC DNA]</scope>
</reference>
<dbReference type="Gene3D" id="2.130.10.30">
    <property type="entry name" value="Regulator of chromosome condensation 1/beta-lactamase-inhibitor protein II"/>
    <property type="match status" value="2"/>
</dbReference>
<dbReference type="Proteomes" id="UP000017836">
    <property type="component" value="Unassembled WGS sequence"/>
</dbReference>
<dbReference type="GO" id="GO:0016020">
    <property type="term" value="C:membrane"/>
    <property type="evidence" value="ECO:0000318"/>
    <property type="project" value="GO_Central"/>
</dbReference>
<feature type="repeat" description="RCC1" evidence="1">
    <location>
        <begin position="180"/>
        <end position="245"/>
    </location>
</feature>
<dbReference type="Gramene" id="ERN14455">
    <property type="protein sequence ID" value="ERN14455"/>
    <property type="gene ID" value="AMTR_s00185p00043540"/>
</dbReference>
<proteinExistence type="predicted"/>
<accession>U5CWX8</accession>
<dbReference type="GO" id="GO:0031267">
    <property type="term" value="F:small GTPase binding"/>
    <property type="evidence" value="ECO:0000318"/>
    <property type="project" value="GO_Central"/>
</dbReference>
<dbReference type="PROSITE" id="PS50012">
    <property type="entry name" value="RCC1_3"/>
    <property type="match status" value="5"/>
</dbReference>
<dbReference type="PRINTS" id="PR00633">
    <property type="entry name" value="RCCNDNSATION"/>
</dbReference>
<dbReference type="eggNOG" id="KOG1427">
    <property type="taxonomic scope" value="Eukaryota"/>
</dbReference>
<keyword evidence="3" id="KW-1185">Reference proteome</keyword>
<dbReference type="STRING" id="13333.U5CWX8"/>
<dbReference type="InterPro" id="IPR009091">
    <property type="entry name" value="RCC1/BLIP-II"/>
</dbReference>
<feature type="repeat" description="RCC1" evidence="1">
    <location>
        <begin position="246"/>
        <end position="301"/>
    </location>
</feature>
<gene>
    <name evidence="2" type="ORF">AMTR_s00185p00043540</name>
</gene>
<dbReference type="HOGENOM" id="CLU_005210_7_2_1"/>
<evidence type="ECO:0000313" key="2">
    <source>
        <dbReference type="EMBL" id="ERN14455.1"/>
    </source>
</evidence>
<dbReference type="PROSITE" id="PS00626">
    <property type="entry name" value="RCC1_2"/>
    <property type="match status" value="1"/>
</dbReference>
<dbReference type="PANTHER" id="PTHR46207:SF1">
    <property type="entry name" value="PROTEIN RCC2"/>
    <property type="match status" value="1"/>
</dbReference>
<name>U5CWX8_AMBTC</name>